<sequence>MILKNNLYKISASNIEEKSFNLELVPDCVIYQAHFPEQPITPGVCIIQIANELLNELLQSEYKLTTVSNAKFLAVINPLDTAFVTYTFNKLVFDEDTTTVKASVVVSNTDTVFTKLSLVYKKQ</sequence>
<name>A0AC61S7X3_9BACT</name>
<organism evidence="1 2">
    <name type="scientific">Muribaculum caecicola</name>
    <dbReference type="NCBI Taxonomy" id="3038144"/>
    <lineage>
        <taxon>Bacteria</taxon>
        <taxon>Pseudomonadati</taxon>
        <taxon>Bacteroidota</taxon>
        <taxon>Bacteroidia</taxon>
        <taxon>Bacteroidales</taxon>
        <taxon>Muribaculaceae</taxon>
        <taxon>Muribaculum</taxon>
    </lineage>
</organism>
<dbReference type="Proteomes" id="UP000305401">
    <property type="component" value="Unassembled WGS sequence"/>
</dbReference>
<comment type="caution">
    <text evidence="1">The sequence shown here is derived from an EMBL/GenBank/DDBJ whole genome shotgun (WGS) entry which is preliminary data.</text>
</comment>
<reference evidence="1" key="1">
    <citation type="submission" date="2019-04" db="EMBL/GenBank/DDBJ databases">
        <title>Microbes associate with the intestines of laboratory mice.</title>
        <authorList>
            <person name="Navarre W."/>
            <person name="Wong E."/>
            <person name="Huang K.C."/>
            <person name="Tropini C."/>
            <person name="Ng K."/>
            <person name="Yu B."/>
        </authorList>
    </citation>
    <scope>NUCLEOTIDE SEQUENCE</scope>
    <source>
        <strain evidence="1">NM86_A22</strain>
    </source>
</reference>
<keyword evidence="2" id="KW-1185">Reference proteome</keyword>
<gene>
    <name evidence="1" type="ORF">E5990_01030</name>
</gene>
<proteinExistence type="predicted"/>
<dbReference type="EMBL" id="SSTG01000005">
    <property type="protein sequence ID" value="THG55074.1"/>
    <property type="molecule type" value="Genomic_DNA"/>
</dbReference>
<evidence type="ECO:0000313" key="1">
    <source>
        <dbReference type="EMBL" id="THG55074.1"/>
    </source>
</evidence>
<evidence type="ECO:0000313" key="2">
    <source>
        <dbReference type="Proteomes" id="UP000305401"/>
    </source>
</evidence>
<protein>
    <submittedName>
        <fullName evidence="1">Hydroxymyristoyl-ACP dehydratase</fullName>
    </submittedName>
</protein>
<accession>A0AC61S7X3</accession>